<evidence type="ECO:0000313" key="2">
    <source>
        <dbReference type="EMBL" id="APO77262.1"/>
    </source>
</evidence>
<reference evidence="1 3" key="1">
    <citation type="submission" date="2016-09" db="EMBL/GenBank/DDBJ databases">
        <title>The complete genome sequences of Rhizobium gallicum, symbiovars gallicum and phaseoli, symbionts associated to common bean (Phaseolus vulgaris).</title>
        <authorList>
            <person name="Bustos P."/>
            <person name="Santamaria R.I."/>
            <person name="Perez-Carrascal O.M."/>
            <person name="Juarez S."/>
            <person name="Lozano L."/>
            <person name="Martinez-Flores I."/>
            <person name="Martinez-Romero E."/>
            <person name="Cevallos M."/>
            <person name="Romero D."/>
            <person name="Davila G."/>
            <person name="Gonzalez V."/>
        </authorList>
    </citation>
    <scope>NUCLEOTIDE SEQUENCE [LARGE SCALE GENOMIC DNA]</scope>
    <source>
        <strain evidence="1 3">8C-3</strain>
        <plasmid evidence="3">Plasmid prsp8c3a</plasmid>
        <plasmid evidence="1">pRsp8C3a</plasmid>
    </source>
</reference>
<name>A0A1L5PAM0_RHIET</name>
<geneLocation type="plasmid" evidence="3">
    <name>prsp8c3a</name>
</geneLocation>
<dbReference type="AlphaFoldDB" id="A0A1L5PAM0"/>
<dbReference type="InterPro" id="IPR007948">
    <property type="entry name" value="DUF736"/>
</dbReference>
<evidence type="ECO:0000313" key="3">
    <source>
        <dbReference type="Proteomes" id="UP000185109"/>
    </source>
</evidence>
<organism evidence="1 3">
    <name type="scientific">Rhizobium etli 8C-3</name>
    <dbReference type="NCBI Taxonomy" id="538025"/>
    <lineage>
        <taxon>Bacteria</taxon>
        <taxon>Pseudomonadati</taxon>
        <taxon>Pseudomonadota</taxon>
        <taxon>Alphaproteobacteria</taxon>
        <taxon>Hyphomicrobiales</taxon>
        <taxon>Rhizobiaceae</taxon>
        <taxon>Rhizobium/Agrobacterium group</taxon>
        <taxon>Rhizobium</taxon>
    </lineage>
</organism>
<dbReference type="Pfam" id="PF05284">
    <property type="entry name" value="DUF736"/>
    <property type="match status" value="1"/>
</dbReference>
<dbReference type="Proteomes" id="UP000185109">
    <property type="component" value="Plasmid pRsp8C3a"/>
</dbReference>
<accession>A0A1L5PAM0</accession>
<dbReference type="EMBL" id="CP017242">
    <property type="protein sequence ID" value="APO77262.1"/>
    <property type="molecule type" value="Genomic_DNA"/>
</dbReference>
<dbReference type="EMBL" id="CP017242">
    <property type="protein sequence ID" value="APO77257.1"/>
    <property type="molecule type" value="Genomic_DNA"/>
</dbReference>
<evidence type="ECO:0008006" key="4">
    <source>
        <dbReference type="Google" id="ProtNLM"/>
    </source>
</evidence>
<protein>
    <recommendedName>
        <fullName evidence="4">DUF736 domain-containing protein</fullName>
    </recommendedName>
</protein>
<keyword evidence="1" id="KW-0614">Plasmid</keyword>
<geneLocation type="plasmid" evidence="1">
    <name>pRsp8C3a</name>
</geneLocation>
<proteinExistence type="predicted"/>
<sequence length="182" mass="19523">MPRSPDTASHLGWSGAGPALACNGFADLLPLTASGHSSRSNKLGYRRPPLALWSFGCSRPTRRLLTAIEAASGGFEQLSGETTMAQIGTFTRDETGAYNGTIKTLTLNVKASIKPCDRDNDRAPDFRVTATGVEFGAGWSRTARETGAEYLSLKLDDPSFTAPVYASLVQGDKGEHKLIWSR</sequence>
<gene>
    <name evidence="1" type="ORF">AM571_PA00379</name>
    <name evidence="2" type="ORF">AM571_PA00384</name>
</gene>
<evidence type="ECO:0000313" key="1">
    <source>
        <dbReference type="EMBL" id="APO77257.1"/>
    </source>
</evidence>